<proteinExistence type="predicted"/>
<evidence type="ECO:0000313" key="1">
    <source>
        <dbReference type="EMBL" id="MCD7467873.1"/>
    </source>
</evidence>
<dbReference type="Proteomes" id="UP000823775">
    <property type="component" value="Unassembled WGS sequence"/>
</dbReference>
<evidence type="ECO:0000313" key="2">
    <source>
        <dbReference type="Proteomes" id="UP000823775"/>
    </source>
</evidence>
<organism evidence="1 2">
    <name type="scientific">Datura stramonium</name>
    <name type="common">Jimsonweed</name>
    <name type="synonym">Common thornapple</name>
    <dbReference type="NCBI Taxonomy" id="4076"/>
    <lineage>
        <taxon>Eukaryota</taxon>
        <taxon>Viridiplantae</taxon>
        <taxon>Streptophyta</taxon>
        <taxon>Embryophyta</taxon>
        <taxon>Tracheophyta</taxon>
        <taxon>Spermatophyta</taxon>
        <taxon>Magnoliopsida</taxon>
        <taxon>eudicotyledons</taxon>
        <taxon>Gunneridae</taxon>
        <taxon>Pentapetalae</taxon>
        <taxon>asterids</taxon>
        <taxon>lamiids</taxon>
        <taxon>Solanales</taxon>
        <taxon>Solanaceae</taxon>
        <taxon>Solanoideae</taxon>
        <taxon>Datureae</taxon>
        <taxon>Datura</taxon>
    </lineage>
</organism>
<name>A0ABS8T9P3_DATST</name>
<reference evidence="1 2" key="1">
    <citation type="journal article" date="2021" name="BMC Genomics">
        <title>Datura genome reveals duplications of psychoactive alkaloid biosynthetic genes and high mutation rate following tissue culture.</title>
        <authorList>
            <person name="Rajewski A."/>
            <person name="Carter-House D."/>
            <person name="Stajich J."/>
            <person name="Litt A."/>
        </authorList>
    </citation>
    <scope>NUCLEOTIDE SEQUENCE [LARGE SCALE GENOMIC DNA]</scope>
    <source>
        <strain evidence="1">AR-01</strain>
    </source>
</reference>
<keyword evidence="2" id="KW-1185">Reference proteome</keyword>
<accession>A0ABS8T9P3</accession>
<sequence>MFDHGNHSNTALTYTSAPVTTPLTLRTCAGIHRQRCTESQGPATVRLVKLPADAQHQLESVEKELRISKKTRGSISSKRLVTVVIHVLDLTFLALEGIFSHSASLASVKDQFEVVHEELNFFEPFIMSIAEQGNNKNNELQSLVKESLIRLIVMSTYLIVLAITDTS</sequence>
<comment type="caution">
    <text evidence="1">The sequence shown here is derived from an EMBL/GenBank/DDBJ whole genome shotgun (WGS) entry which is preliminary data.</text>
</comment>
<gene>
    <name evidence="1" type="ORF">HAX54_005526</name>
</gene>
<dbReference type="EMBL" id="JACEIK010001278">
    <property type="protein sequence ID" value="MCD7467873.1"/>
    <property type="molecule type" value="Genomic_DNA"/>
</dbReference>
<protein>
    <submittedName>
        <fullName evidence="1">Uncharacterized protein</fullName>
    </submittedName>
</protein>